<proteinExistence type="inferred from homology"/>
<evidence type="ECO:0000256" key="1">
    <source>
        <dbReference type="ARBA" id="ARBA00004141"/>
    </source>
</evidence>
<feature type="transmembrane region" description="Helical" evidence="8">
    <location>
        <begin position="93"/>
        <end position="111"/>
    </location>
</feature>
<dbReference type="Pfam" id="PF04103">
    <property type="entry name" value="CD20"/>
    <property type="match status" value="1"/>
</dbReference>
<evidence type="ECO:0000256" key="6">
    <source>
        <dbReference type="ARBA" id="ARBA00023136"/>
    </source>
</evidence>
<dbReference type="PANTHER" id="PTHR15756">
    <property type="entry name" value="LR8/HCA112"/>
    <property type="match status" value="1"/>
</dbReference>
<dbReference type="Proteomes" id="UP001488838">
    <property type="component" value="Unassembled WGS sequence"/>
</dbReference>
<feature type="transmembrane region" description="Helical" evidence="8">
    <location>
        <begin position="148"/>
        <end position="172"/>
    </location>
</feature>
<evidence type="ECO:0008006" key="11">
    <source>
        <dbReference type="Google" id="ProtNLM"/>
    </source>
</evidence>
<reference evidence="9 10" key="1">
    <citation type="journal article" date="2023" name="bioRxiv">
        <title>Conserved and derived expression patterns and positive selection on dental genes reveal complex evolutionary context of ever-growing rodent molars.</title>
        <authorList>
            <person name="Calamari Z.T."/>
            <person name="Song A."/>
            <person name="Cohen E."/>
            <person name="Akter M."/>
            <person name="Roy R.D."/>
            <person name="Hallikas O."/>
            <person name="Christensen M.M."/>
            <person name="Li P."/>
            <person name="Marangoni P."/>
            <person name="Jernvall J."/>
            <person name="Klein O.D."/>
        </authorList>
    </citation>
    <scope>NUCLEOTIDE SEQUENCE [LARGE SCALE GENOMIC DNA]</scope>
    <source>
        <strain evidence="9">V071</strain>
    </source>
</reference>
<organism evidence="9 10">
    <name type="scientific">Myodes glareolus</name>
    <name type="common">Bank vole</name>
    <name type="synonym">Clethrionomys glareolus</name>
    <dbReference type="NCBI Taxonomy" id="447135"/>
    <lineage>
        <taxon>Eukaryota</taxon>
        <taxon>Metazoa</taxon>
        <taxon>Chordata</taxon>
        <taxon>Craniata</taxon>
        <taxon>Vertebrata</taxon>
        <taxon>Euteleostomi</taxon>
        <taxon>Mammalia</taxon>
        <taxon>Eutheria</taxon>
        <taxon>Euarchontoglires</taxon>
        <taxon>Glires</taxon>
        <taxon>Rodentia</taxon>
        <taxon>Myomorpha</taxon>
        <taxon>Muroidea</taxon>
        <taxon>Cricetidae</taxon>
        <taxon>Arvicolinae</taxon>
        <taxon>Myodes</taxon>
    </lineage>
</organism>
<keyword evidence="3" id="KW-0597">Phosphoprotein</keyword>
<feature type="transmembrane region" description="Helical" evidence="8">
    <location>
        <begin position="225"/>
        <end position="249"/>
    </location>
</feature>
<protein>
    <recommendedName>
        <fullName evidence="11">Transmembrane protein 176B</fullName>
    </recommendedName>
</protein>
<keyword evidence="5 8" id="KW-1133">Transmembrane helix</keyword>
<evidence type="ECO:0000256" key="4">
    <source>
        <dbReference type="ARBA" id="ARBA00022692"/>
    </source>
</evidence>
<evidence type="ECO:0000256" key="5">
    <source>
        <dbReference type="ARBA" id="ARBA00022989"/>
    </source>
</evidence>
<dbReference type="GO" id="GO:2001199">
    <property type="term" value="P:negative regulation of dendritic cell differentiation"/>
    <property type="evidence" value="ECO:0007669"/>
    <property type="project" value="TreeGrafter"/>
</dbReference>
<comment type="caution">
    <text evidence="9">The sequence shown here is derived from an EMBL/GenBank/DDBJ whole genome shotgun (WGS) entry which is preliminary data.</text>
</comment>
<comment type="subcellular location">
    <subcellularLocation>
        <location evidence="1">Membrane</location>
        <topology evidence="1">Multi-pass membrane protein</topology>
    </subcellularLocation>
</comment>
<evidence type="ECO:0000313" key="10">
    <source>
        <dbReference type="Proteomes" id="UP001488838"/>
    </source>
</evidence>
<sequence length="289" mass="30949">MTQTTVTVNGAEVASTLPTSPHVNIHIHHHSALEQLLRAMGSVKKSLSRPQDTGPSKASIHHGLLALGVRAGCYRWGVKGVDFFPPVLQVTQILLGLVSCVLGVCIYFGPWTELHTFGYAFWSGSVAVVAGTGTIVNEKRHGKLTGHISCLLILACTATAVVATVLGVNSLIWQTSGAYRYKISSTCDSLQTSTDSGDGLVRFTDNTSWETERCREYLGMMMNVFLALCTMLTVVCVLKILVSLASLGLSLRSMCGRSSQTLDKEEAEKKLLGGDSTPPSPTKAIPVIL</sequence>
<evidence type="ECO:0000256" key="3">
    <source>
        <dbReference type="ARBA" id="ARBA00022553"/>
    </source>
</evidence>
<dbReference type="GO" id="GO:0016020">
    <property type="term" value="C:membrane"/>
    <property type="evidence" value="ECO:0007669"/>
    <property type="project" value="UniProtKB-SubCell"/>
</dbReference>
<feature type="region of interest" description="Disordered" evidence="7">
    <location>
        <begin position="267"/>
        <end position="289"/>
    </location>
</feature>
<evidence type="ECO:0000313" key="9">
    <source>
        <dbReference type="EMBL" id="KAK7821847.1"/>
    </source>
</evidence>
<evidence type="ECO:0000256" key="2">
    <source>
        <dbReference type="ARBA" id="ARBA00006022"/>
    </source>
</evidence>
<keyword evidence="10" id="KW-1185">Reference proteome</keyword>
<evidence type="ECO:0000256" key="7">
    <source>
        <dbReference type="SAM" id="MobiDB-lite"/>
    </source>
</evidence>
<name>A0AAW0J571_MYOGA</name>
<dbReference type="InterPro" id="IPR009281">
    <property type="entry name" value="TMEM176A/TMEM176B"/>
</dbReference>
<comment type="similarity">
    <text evidence="2">Belongs to the TMEM176 family.</text>
</comment>
<keyword evidence="6 8" id="KW-0472">Membrane</keyword>
<keyword evidence="4 8" id="KW-0812">Transmembrane</keyword>
<dbReference type="InterPro" id="IPR007237">
    <property type="entry name" value="CD20-like"/>
</dbReference>
<evidence type="ECO:0000256" key="8">
    <source>
        <dbReference type="SAM" id="Phobius"/>
    </source>
</evidence>
<feature type="transmembrane region" description="Helical" evidence="8">
    <location>
        <begin position="117"/>
        <end position="136"/>
    </location>
</feature>
<dbReference type="EMBL" id="JBBHLL010000062">
    <property type="protein sequence ID" value="KAK7821847.1"/>
    <property type="molecule type" value="Genomic_DNA"/>
</dbReference>
<gene>
    <name evidence="9" type="ORF">U0070_004811</name>
</gene>
<dbReference type="AlphaFoldDB" id="A0AAW0J571"/>
<dbReference type="PANTHER" id="PTHR15756:SF7">
    <property type="entry name" value="TRANSMEMBRANE PROTEIN 176B"/>
    <property type="match status" value="1"/>
</dbReference>
<accession>A0AAW0J571</accession>